<dbReference type="AlphaFoldDB" id="A0A9P7R6U8"/>
<accession>A0A9P7R6U8</accession>
<name>A0A9P7R6U8_9PEZI</name>
<organism evidence="1 2">
    <name type="scientific">Colletotrichum scovillei</name>
    <dbReference type="NCBI Taxonomy" id="1209932"/>
    <lineage>
        <taxon>Eukaryota</taxon>
        <taxon>Fungi</taxon>
        <taxon>Dikarya</taxon>
        <taxon>Ascomycota</taxon>
        <taxon>Pezizomycotina</taxon>
        <taxon>Sordariomycetes</taxon>
        <taxon>Hypocreomycetidae</taxon>
        <taxon>Glomerellales</taxon>
        <taxon>Glomerellaceae</taxon>
        <taxon>Colletotrichum</taxon>
        <taxon>Colletotrichum acutatum species complex</taxon>
    </lineage>
</organism>
<evidence type="ECO:0000313" key="2">
    <source>
        <dbReference type="Proteomes" id="UP000699042"/>
    </source>
</evidence>
<comment type="caution">
    <text evidence="1">The sequence shown here is derived from an EMBL/GenBank/DDBJ whole genome shotgun (WGS) entry which is preliminary data.</text>
</comment>
<evidence type="ECO:0000313" key="1">
    <source>
        <dbReference type="EMBL" id="KAG7051267.1"/>
    </source>
</evidence>
<dbReference type="Proteomes" id="UP000699042">
    <property type="component" value="Unassembled WGS sequence"/>
</dbReference>
<reference evidence="1" key="1">
    <citation type="submission" date="2021-05" db="EMBL/GenBank/DDBJ databases">
        <title>Comparative genomics of three Colletotrichum scovillei strains and genetic complementation revealed genes involved fungal growth and virulence on chili pepper.</title>
        <authorList>
            <person name="Hsieh D.-K."/>
            <person name="Chuang S.-C."/>
            <person name="Chen C.-Y."/>
            <person name="Chao Y.-T."/>
            <person name="Lu M.-Y.J."/>
            <person name="Lee M.-H."/>
            <person name="Shih M.-C."/>
        </authorList>
    </citation>
    <scope>NUCLEOTIDE SEQUENCE</scope>
    <source>
        <strain evidence="1">Coll-153</strain>
    </source>
</reference>
<dbReference type="EMBL" id="JAESDN010000004">
    <property type="protein sequence ID" value="KAG7051267.1"/>
    <property type="molecule type" value="Genomic_DNA"/>
</dbReference>
<gene>
    <name evidence="1" type="ORF">JMJ77_001892</name>
</gene>
<proteinExistence type="predicted"/>
<keyword evidence="2" id="KW-1185">Reference proteome</keyword>
<protein>
    <submittedName>
        <fullName evidence="1">Uncharacterized protein</fullName>
    </submittedName>
</protein>
<sequence length="71" mass="8323">MQQSPAHPMGESRKQFPRAFTCQTKRCASRWCVPEFWDVCSTTLHRIYELEDFYFESLGFENSSRVSTPAL</sequence>